<evidence type="ECO:0000256" key="12">
    <source>
        <dbReference type="HAMAP-Rule" id="MF_00486"/>
    </source>
</evidence>
<comment type="subcellular location">
    <subcellularLocation>
        <location evidence="2 12">Cytoplasm</location>
    </subcellularLocation>
</comment>
<keyword evidence="9 12" id="KW-0378">Hydrolase</keyword>
<dbReference type="GO" id="GO:0006730">
    <property type="term" value="P:one-carbon metabolic process"/>
    <property type="evidence" value="ECO:0007669"/>
    <property type="project" value="UniProtKB-UniRule"/>
</dbReference>
<evidence type="ECO:0000256" key="1">
    <source>
        <dbReference type="ARBA" id="ARBA00004058"/>
    </source>
</evidence>
<protein>
    <recommendedName>
        <fullName evidence="6 12">Methenyltetrahydromethanopterin cyclohydrolase</fullName>
        <ecNumber evidence="5 12">3.5.4.27</ecNumber>
    </recommendedName>
    <alternativeName>
        <fullName evidence="10 12">Methenyl-H4MPT cyclohydrolase</fullName>
    </alternativeName>
</protein>
<dbReference type="GO" id="GO:0046294">
    <property type="term" value="P:formaldehyde catabolic process"/>
    <property type="evidence" value="ECO:0007669"/>
    <property type="project" value="UniProtKB-UniRule"/>
</dbReference>
<evidence type="ECO:0000256" key="2">
    <source>
        <dbReference type="ARBA" id="ARBA00004496"/>
    </source>
</evidence>
<dbReference type="EC" id="3.5.4.27" evidence="5 12"/>
<dbReference type="Gene3D" id="3.30.1030.10">
    <property type="entry name" value="Methenyltetrahydromethanopterin Cyclohydrolase, Chain A, domain 2"/>
    <property type="match status" value="1"/>
</dbReference>
<name>A0A5C6EMT3_9BACT</name>
<dbReference type="NCBIfam" id="TIGR03120">
    <property type="entry name" value="one_C_mch"/>
    <property type="match status" value="1"/>
</dbReference>
<evidence type="ECO:0000313" key="14">
    <source>
        <dbReference type="Proteomes" id="UP000318288"/>
    </source>
</evidence>
<sequence>MLNELAHRLFSDSLAHADDIKCRVASIGGGHVLDAGVETPGSIAAGIVLARLCLGDRASVSLHPADANRYAVSNSVYVRTDDPLRACLGAQYAGWPVQTDDYFAMGSGPMRMFRGREATLKELSLSETGDRVVGVVESDKLPTESAIAMIAGQCGVDAAQVHLAVAPSTSIAGSIQVVARSVETAMHKLHELKFDVTSIVSATGLAPLPPPAKPGDTVGGIGRTNDAMLYGAEVVLWVDTDDDAIAAVADKVPSQSSKDHGRPFAEIFKGYEYDFYKVDPMLFSPAVVTIHNLRSGRTWSHGEIQSDVLRRSFLA</sequence>
<evidence type="ECO:0000256" key="10">
    <source>
        <dbReference type="ARBA" id="ARBA00030468"/>
    </source>
</evidence>
<comment type="similarity">
    <text evidence="4 12">Belongs to the MCH family.</text>
</comment>
<comment type="catalytic activity">
    <reaction evidence="11 12">
        <text>5,10-methenyl-5,6,7,8-tetrahydromethanopterin + H2O = N(5)-formyl-5,6,7,8-tetrahydromethanopterin + H(+)</text>
        <dbReference type="Rhea" id="RHEA:19053"/>
        <dbReference type="ChEBI" id="CHEBI:15377"/>
        <dbReference type="ChEBI" id="CHEBI:15378"/>
        <dbReference type="ChEBI" id="CHEBI:58018"/>
        <dbReference type="ChEBI" id="CHEBI:58337"/>
        <dbReference type="EC" id="3.5.4.27"/>
    </reaction>
</comment>
<organism evidence="13 14">
    <name type="scientific">Rubripirellula tenax</name>
    <dbReference type="NCBI Taxonomy" id="2528015"/>
    <lineage>
        <taxon>Bacteria</taxon>
        <taxon>Pseudomonadati</taxon>
        <taxon>Planctomycetota</taxon>
        <taxon>Planctomycetia</taxon>
        <taxon>Pirellulales</taxon>
        <taxon>Pirellulaceae</taxon>
        <taxon>Rubripirellula</taxon>
    </lineage>
</organism>
<dbReference type="UniPathway" id="UPA00562">
    <property type="reaction ID" value="UER00703"/>
</dbReference>
<keyword evidence="8 12" id="KW-0554">One-carbon metabolism</keyword>
<dbReference type="Gene3D" id="3.10.340.11">
    <property type="entry name" value="Methenyltetrahydromethanopterin Cyclohydrolase, Chain A, domain 1"/>
    <property type="match status" value="1"/>
</dbReference>
<keyword evidence="7 12" id="KW-0963">Cytoplasm</keyword>
<dbReference type="RefSeq" id="WP_146460077.1">
    <property type="nucleotide sequence ID" value="NZ_SJPW01000006.1"/>
</dbReference>
<keyword evidence="14" id="KW-1185">Reference proteome</keyword>
<comment type="pathway">
    <text evidence="3 12">One-carbon metabolism; formaldehyde degradation; formate from formaldehyde (H(4)MPT route): step 3/5.</text>
</comment>
<dbReference type="Proteomes" id="UP000318288">
    <property type="component" value="Unassembled WGS sequence"/>
</dbReference>
<dbReference type="SUPFAM" id="SSF56199">
    <property type="entry name" value="Methenyltetrahydromethanopterin cyclohydrolase"/>
    <property type="match status" value="1"/>
</dbReference>
<gene>
    <name evidence="12 13" type="primary">mch</name>
    <name evidence="13" type="ORF">Poly51_45200</name>
</gene>
<comment type="caution">
    <text evidence="13">The sequence shown here is derived from an EMBL/GenBank/DDBJ whole genome shotgun (WGS) entry which is preliminary data.</text>
</comment>
<dbReference type="GO" id="GO:0018759">
    <property type="term" value="F:methenyltetrahydromethanopterin cyclohydrolase activity"/>
    <property type="evidence" value="ECO:0007669"/>
    <property type="project" value="UniProtKB-UniRule"/>
</dbReference>
<proteinExistence type="inferred from homology"/>
<dbReference type="InterPro" id="IPR003209">
    <property type="entry name" value="METHMP_CycHdrlase"/>
</dbReference>
<accession>A0A5C6EMT3</accession>
<dbReference type="Pfam" id="PF02289">
    <property type="entry name" value="MCH"/>
    <property type="match status" value="1"/>
</dbReference>
<dbReference type="EMBL" id="SJPW01000006">
    <property type="protein sequence ID" value="TWU48619.1"/>
    <property type="molecule type" value="Genomic_DNA"/>
</dbReference>
<evidence type="ECO:0000256" key="9">
    <source>
        <dbReference type="ARBA" id="ARBA00022801"/>
    </source>
</evidence>
<dbReference type="HAMAP" id="MF_00486">
    <property type="entry name" value="McH"/>
    <property type="match status" value="1"/>
</dbReference>
<evidence type="ECO:0000256" key="3">
    <source>
        <dbReference type="ARBA" id="ARBA00005087"/>
    </source>
</evidence>
<reference evidence="13 14" key="1">
    <citation type="submission" date="2019-02" db="EMBL/GenBank/DDBJ databases">
        <title>Deep-cultivation of Planctomycetes and their phenomic and genomic characterization uncovers novel biology.</title>
        <authorList>
            <person name="Wiegand S."/>
            <person name="Jogler M."/>
            <person name="Boedeker C."/>
            <person name="Pinto D."/>
            <person name="Vollmers J."/>
            <person name="Rivas-Marin E."/>
            <person name="Kohn T."/>
            <person name="Peeters S.H."/>
            <person name="Heuer A."/>
            <person name="Rast P."/>
            <person name="Oberbeckmann S."/>
            <person name="Bunk B."/>
            <person name="Jeske O."/>
            <person name="Meyerdierks A."/>
            <person name="Storesund J.E."/>
            <person name="Kallscheuer N."/>
            <person name="Luecker S."/>
            <person name="Lage O.M."/>
            <person name="Pohl T."/>
            <person name="Merkel B.J."/>
            <person name="Hornburger P."/>
            <person name="Mueller R.-W."/>
            <person name="Bruemmer F."/>
            <person name="Labrenz M."/>
            <person name="Spormann A.M."/>
            <person name="Op Den Camp H."/>
            <person name="Overmann J."/>
            <person name="Amann R."/>
            <person name="Jetten M.S.M."/>
            <person name="Mascher T."/>
            <person name="Medema M.H."/>
            <person name="Devos D.P."/>
            <person name="Kaster A.-K."/>
            <person name="Ovreas L."/>
            <person name="Rohde M."/>
            <person name="Galperin M.Y."/>
            <person name="Jogler C."/>
        </authorList>
    </citation>
    <scope>NUCLEOTIDE SEQUENCE [LARGE SCALE GENOMIC DNA]</scope>
    <source>
        <strain evidence="13 14">Poly51</strain>
    </source>
</reference>
<dbReference type="GO" id="GO:0005737">
    <property type="term" value="C:cytoplasm"/>
    <property type="evidence" value="ECO:0007669"/>
    <property type="project" value="UniProtKB-SubCell"/>
</dbReference>
<evidence type="ECO:0000256" key="5">
    <source>
        <dbReference type="ARBA" id="ARBA00012765"/>
    </source>
</evidence>
<evidence type="ECO:0000256" key="4">
    <source>
        <dbReference type="ARBA" id="ARBA00006902"/>
    </source>
</evidence>
<dbReference type="OrthoDB" id="241529at2"/>
<evidence type="ECO:0000256" key="11">
    <source>
        <dbReference type="ARBA" id="ARBA00048684"/>
    </source>
</evidence>
<evidence type="ECO:0000256" key="6">
    <source>
        <dbReference type="ARBA" id="ARBA00020597"/>
    </source>
</evidence>
<evidence type="ECO:0000313" key="13">
    <source>
        <dbReference type="EMBL" id="TWU48619.1"/>
    </source>
</evidence>
<comment type="function">
    <text evidence="1 12">Catalyzes the hydrolysis of methenyl-H(4)MPT(+) to 5-formyl-H(4)MPT.</text>
</comment>
<dbReference type="AlphaFoldDB" id="A0A5C6EMT3"/>
<evidence type="ECO:0000256" key="8">
    <source>
        <dbReference type="ARBA" id="ARBA00022563"/>
    </source>
</evidence>
<evidence type="ECO:0000256" key="7">
    <source>
        <dbReference type="ARBA" id="ARBA00022490"/>
    </source>
</evidence>